<dbReference type="AlphaFoldDB" id="A0A933I9D7"/>
<reference evidence="3" key="1">
    <citation type="submission" date="2020-07" db="EMBL/GenBank/DDBJ databases">
        <title>Huge and variable diversity of episymbiotic CPR bacteria and DPANN archaea in groundwater ecosystems.</title>
        <authorList>
            <person name="He C.Y."/>
            <person name="Keren R."/>
            <person name="Whittaker M."/>
            <person name="Farag I.F."/>
            <person name="Doudna J."/>
            <person name="Cate J.H.D."/>
            <person name="Banfield J.F."/>
        </authorList>
    </citation>
    <scope>NUCLEOTIDE SEQUENCE</scope>
    <source>
        <strain evidence="3">NC_groundwater_1520_Pr4_B-0.1um_53_5</strain>
    </source>
</reference>
<dbReference type="InterPro" id="IPR000504">
    <property type="entry name" value="RRM_dom"/>
</dbReference>
<evidence type="ECO:0000256" key="1">
    <source>
        <dbReference type="ARBA" id="ARBA00022884"/>
    </source>
</evidence>
<dbReference type="Pfam" id="PF00076">
    <property type="entry name" value="RRM_1"/>
    <property type="match status" value="1"/>
</dbReference>
<comment type="caution">
    <text evidence="3">The sequence shown here is derived from an EMBL/GenBank/DDBJ whole genome shotgun (WGS) entry which is preliminary data.</text>
</comment>
<evidence type="ECO:0000313" key="4">
    <source>
        <dbReference type="Proteomes" id="UP000736328"/>
    </source>
</evidence>
<evidence type="ECO:0000259" key="2">
    <source>
        <dbReference type="PROSITE" id="PS50102"/>
    </source>
</evidence>
<dbReference type="GO" id="GO:0003723">
    <property type="term" value="F:RNA binding"/>
    <property type="evidence" value="ECO:0007669"/>
    <property type="project" value="UniProtKB-KW"/>
</dbReference>
<dbReference type="InterPro" id="IPR052462">
    <property type="entry name" value="SLIRP/GR-RBP-like"/>
</dbReference>
<accession>A0A933I9D7</accession>
<keyword evidence="1" id="KW-0694">RNA-binding</keyword>
<dbReference type="InterPro" id="IPR035979">
    <property type="entry name" value="RBD_domain_sf"/>
</dbReference>
<proteinExistence type="predicted"/>
<dbReference type="InterPro" id="IPR012677">
    <property type="entry name" value="Nucleotide-bd_a/b_plait_sf"/>
</dbReference>
<dbReference type="Proteomes" id="UP000736328">
    <property type="component" value="Unassembled WGS sequence"/>
</dbReference>
<dbReference type="EMBL" id="JACQXR010000033">
    <property type="protein sequence ID" value="MBI4726119.1"/>
    <property type="molecule type" value="Genomic_DNA"/>
</dbReference>
<dbReference type="PROSITE" id="PS50102">
    <property type="entry name" value="RRM"/>
    <property type="match status" value="1"/>
</dbReference>
<dbReference type="PANTHER" id="PTHR48027">
    <property type="entry name" value="HETEROGENEOUS NUCLEAR RIBONUCLEOPROTEIN 87F-RELATED"/>
    <property type="match status" value="1"/>
</dbReference>
<dbReference type="Gene3D" id="3.30.70.330">
    <property type="match status" value="1"/>
</dbReference>
<organism evidence="3 4">
    <name type="scientific">candidate division TA06 bacterium</name>
    <dbReference type="NCBI Taxonomy" id="2250710"/>
    <lineage>
        <taxon>Bacteria</taxon>
        <taxon>Bacteria division TA06</taxon>
    </lineage>
</organism>
<dbReference type="SUPFAM" id="SSF54928">
    <property type="entry name" value="RNA-binding domain, RBD"/>
    <property type="match status" value="1"/>
</dbReference>
<protein>
    <submittedName>
        <fullName evidence="3">RNA-binding protein</fullName>
    </submittedName>
</protein>
<sequence length="92" mass="10150">MNLFIGSLAKEVTTDDLRQTFEPFGKVESASVVFDRNTNQSRGFGFVEMPCKAEARKAIDALSGIFNLKGKVIMINEARPKEGGHGGGRRRF</sequence>
<name>A0A933I9D7_UNCT6</name>
<evidence type="ECO:0000313" key="3">
    <source>
        <dbReference type="EMBL" id="MBI4726119.1"/>
    </source>
</evidence>
<dbReference type="SMART" id="SM00360">
    <property type="entry name" value="RRM"/>
    <property type="match status" value="1"/>
</dbReference>
<gene>
    <name evidence="3" type="ORF">HY768_02655</name>
</gene>
<feature type="domain" description="RRM" evidence="2">
    <location>
        <begin position="1"/>
        <end position="80"/>
    </location>
</feature>